<accession>A0A1T3M9K2</accession>
<reference evidence="2 3" key="1">
    <citation type="submission" date="2016-06" db="EMBL/GenBank/DDBJ databases">
        <title>Revisiting the taxonomy of the Elizabethkingia Genus based on Whole-Genome Sequencing, Optical Mapping, and MALDI-TOF.</title>
        <authorList>
            <person name="Nicholson A.C."/>
        </authorList>
    </citation>
    <scope>NUCLEOTIDE SEQUENCE [LARGE SCALE GENOMIC DNA]</scope>
    <source>
        <strain evidence="2 3">G4070</strain>
    </source>
</reference>
<evidence type="ECO:0000313" key="3">
    <source>
        <dbReference type="Proteomes" id="UP000190813"/>
    </source>
</evidence>
<dbReference type="Proteomes" id="UP000190813">
    <property type="component" value="Unassembled WGS sequence"/>
</dbReference>
<comment type="caution">
    <text evidence="2">The sequence shown here is derived from an EMBL/GenBank/DDBJ whole genome shotgun (WGS) entry which is preliminary data.</text>
</comment>
<keyword evidence="1" id="KW-1133">Transmembrane helix</keyword>
<feature type="transmembrane region" description="Helical" evidence="1">
    <location>
        <begin position="86"/>
        <end position="107"/>
    </location>
</feature>
<feature type="transmembrane region" description="Helical" evidence="1">
    <location>
        <begin position="30"/>
        <end position="49"/>
    </location>
</feature>
<dbReference type="AlphaFoldDB" id="A0A1T3M9K2"/>
<evidence type="ECO:0000256" key="1">
    <source>
        <dbReference type="SAM" id="Phobius"/>
    </source>
</evidence>
<feature type="transmembrane region" description="Helical" evidence="1">
    <location>
        <begin position="55"/>
        <end position="74"/>
    </location>
</feature>
<gene>
    <name evidence="2" type="ORF">BAZ10_11845</name>
</gene>
<name>A0A1T3M9K2_9FLAO</name>
<evidence type="ECO:0008006" key="4">
    <source>
        <dbReference type="Google" id="ProtNLM"/>
    </source>
</evidence>
<proteinExistence type="predicted"/>
<organism evidence="2 3">
    <name type="scientific">Elizabethkingia occulta</name>
    <dbReference type="NCBI Taxonomy" id="1867263"/>
    <lineage>
        <taxon>Bacteria</taxon>
        <taxon>Pseudomonadati</taxon>
        <taxon>Bacteroidota</taxon>
        <taxon>Flavobacteriia</taxon>
        <taxon>Flavobacteriales</taxon>
        <taxon>Weeksellaceae</taxon>
        <taxon>Elizabethkingia</taxon>
    </lineage>
</organism>
<sequence length="152" mass="17159">MPLGIAFSLSSIIEALFFLQNSKSIKAWNWYLYYTLSIAIIITISYPYTHENYTTSILGLISLCQGFLLLSLATDLRNHDSVHWAIPARSSGLAILFSIILIAHSVFDLIPTSFIIGGVFIMIALSYILLVSEFKKLNKHYKSIKILSRELK</sequence>
<feature type="transmembrane region" description="Helical" evidence="1">
    <location>
        <begin position="113"/>
        <end position="132"/>
    </location>
</feature>
<dbReference type="EMBL" id="MAHX01000021">
    <property type="protein sequence ID" value="OPC61325.1"/>
    <property type="molecule type" value="Genomic_DNA"/>
</dbReference>
<protein>
    <recommendedName>
        <fullName evidence="4">DUF308 domain-containing protein</fullName>
    </recommendedName>
</protein>
<evidence type="ECO:0000313" key="2">
    <source>
        <dbReference type="EMBL" id="OPC61325.1"/>
    </source>
</evidence>
<keyword evidence="1" id="KW-0812">Transmembrane</keyword>
<keyword evidence="1" id="KW-0472">Membrane</keyword>
<keyword evidence="3" id="KW-1185">Reference proteome</keyword>